<dbReference type="Proteomes" id="UP001215087">
    <property type="component" value="Unassembled WGS sequence"/>
</dbReference>
<evidence type="ECO:0000259" key="2">
    <source>
        <dbReference type="Pfam" id="PF08291"/>
    </source>
</evidence>
<keyword evidence="3" id="KW-0378">Hydrolase</keyword>
<sequence>MRYKKTGGVLVLVIFGVSLIFAATPPFLTAVGLPDASPPQTVTPPAAEAPPEPNPQEETPGDPPETVIPHAPENREPQASGHFLLSEYACDCAGDCDGWPAQMSPALLERIEALRCTLDRTVIITSGVRCPARNADVGGIPYSWHLSGHAADLYCPGVSVAALARTAESLGLGVLPYYGSGYVHVELWE</sequence>
<keyword evidence="4" id="KW-1185">Reference proteome</keyword>
<feature type="region of interest" description="Disordered" evidence="1">
    <location>
        <begin position="35"/>
        <end position="76"/>
    </location>
</feature>
<feature type="domain" description="Peptidase M15A C-terminal" evidence="2">
    <location>
        <begin position="82"/>
        <end position="185"/>
    </location>
</feature>
<keyword evidence="3" id="KW-0645">Protease</keyword>
<dbReference type="Gene3D" id="3.30.1380.10">
    <property type="match status" value="1"/>
</dbReference>
<evidence type="ECO:0000256" key="1">
    <source>
        <dbReference type="SAM" id="MobiDB-lite"/>
    </source>
</evidence>
<dbReference type="SUPFAM" id="SSF55166">
    <property type="entry name" value="Hedgehog/DD-peptidase"/>
    <property type="match status" value="1"/>
</dbReference>
<accession>A0ABT5UPS9</accession>
<dbReference type="GO" id="GO:0004180">
    <property type="term" value="F:carboxypeptidase activity"/>
    <property type="evidence" value="ECO:0007669"/>
    <property type="project" value="UniProtKB-KW"/>
</dbReference>
<gene>
    <name evidence="3" type="ORF">PTZ04_11495</name>
</gene>
<dbReference type="EMBL" id="JAQSVD010000005">
    <property type="protein sequence ID" value="MDE1470876.1"/>
    <property type="molecule type" value="Genomic_DNA"/>
</dbReference>
<evidence type="ECO:0000313" key="4">
    <source>
        <dbReference type="Proteomes" id="UP001215087"/>
    </source>
</evidence>
<protein>
    <submittedName>
        <fullName evidence="3">D-Ala-D-Ala carboxypeptidase family metallohydrolase</fullName>
    </submittedName>
</protein>
<comment type="caution">
    <text evidence="3">The sequence shown here is derived from an EMBL/GenBank/DDBJ whole genome shotgun (WGS) entry which is preliminary data.</text>
</comment>
<dbReference type="Pfam" id="PF08291">
    <property type="entry name" value="Peptidase_M15_3"/>
    <property type="match status" value="1"/>
</dbReference>
<name>A0ABT5UPS9_EUBLI</name>
<proteinExistence type="predicted"/>
<organism evidence="3 4">
    <name type="scientific">Eubacterium limosum</name>
    <dbReference type="NCBI Taxonomy" id="1736"/>
    <lineage>
        <taxon>Bacteria</taxon>
        <taxon>Bacillati</taxon>
        <taxon>Bacillota</taxon>
        <taxon>Clostridia</taxon>
        <taxon>Eubacteriales</taxon>
        <taxon>Eubacteriaceae</taxon>
        <taxon>Eubacterium</taxon>
    </lineage>
</organism>
<evidence type="ECO:0000313" key="3">
    <source>
        <dbReference type="EMBL" id="MDE1470876.1"/>
    </source>
</evidence>
<keyword evidence="3" id="KW-0121">Carboxypeptidase</keyword>
<reference evidence="3 4" key="1">
    <citation type="submission" date="2023-02" db="EMBL/GenBank/DDBJ databases">
        <title>Comparative genome analysis of Eubacterium limosum species.</title>
        <authorList>
            <person name="Bak J.E."/>
        </authorList>
    </citation>
    <scope>NUCLEOTIDE SEQUENCE [LARGE SCALE GENOMIC DNA]</scope>
    <source>
        <strain evidence="3 4">KGMB01548</strain>
    </source>
</reference>
<dbReference type="InterPro" id="IPR013230">
    <property type="entry name" value="Peptidase_M15A_C"/>
</dbReference>
<dbReference type="RefSeq" id="WP_227206452.1">
    <property type="nucleotide sequence ID" value="NZ_JAJCLO010000004.1"/>
</dbReference>
<dbReference type="InterPro" id="IPR009045">
    <property type="entry name" value="Zn_M74/Hedgehog-like"/>
</dbReference>